<protein>
    <submittedName>
        <fullName evidence="1">Uncharacterized protein</fullName>
    </submittedName>
</protein>
<evidence type="ECO:0000313" key="1">
    <source>
        <dbReference type="EMBL" id="AFK40006.1"/>
    </source>
</evidence>
<sequence>MKILQLVGPSEHIEFVPAAKLSKNVDVIPVAIPVGVPVAVPAADKNASKKVGQNDTTSKEFTTVMKRMAELEEKMTTMNHQPATMPPEKEEMLNATISRADVLEKQLMDTKKALEDSLAKQKVLSAYVEKKKQKKKTFFCC</sequence>
<dbReference type="AlphaFoldDB" id="I3SIB4"/>
<name>I3SIB4_LOTJA</name>
<dbReference type="PANTHER" id="PTHR45657">
    <property type="entry name" value="CRAL-TRIO DOMAIN-CONTAINING PROTEIN YKL091C-RELATED"/>
    <property type="match status" value="1"/>
</dbReference>
<dbReference type="PANTHER" id="PTHR45657:SF68">
    <property type="entry name" value="PHOSPHATIDYLINOSITOL_PHOSPHATIDYLCHOLINE TRANSFER PROTEIN SFH10"/>
    <property type="match status" value="1"/>
</dbReference>
<dbReference type="InterPro" id="IPR051026">
    <property type="entry name" value="PI/PC_transfer"/>
</dbReference>
<reference evidence="1" key="1">
    <citation type="submission" date="2012-05" db="EMBL/GenBank/DDBJ databases">
        <authorList>
            <person name="Krishnakumar V."/>
            <person name="Cheung F."/>
            <person name="Xiao Y."/>
            <person name="Chan A."/>
            <person name="Moskal W.A."/>
            <person name="Town C.D."/>
        </authorList>
    </citation>
    <scope>NUCLEOTIDE SEQUENCE</scope>
</reference>
<dbReference type="EMBL" id="BT140211">
    <property type="protein sequence ID" value="AFK40006.1"/>
    <property type="molecule type" value="mRNA"/>
</dbReference>
<accession>I3SIB4</accession>
<proteinExistence type="evidence at transcript level"/>
<organism evidence="1">
    <name type="scientific">Lotus japonicus</name>
    <name type="common">Lotus corniculatus var. japonicus</name>
    <dbReference type="NCBI Taxonomy" id="34305"/>
    <lineage>
        <taxon>Eukaryota</taxon>
        <taxon>Viridiplantae</taxon>
        <taxon>Streptophyta</taxon>
        <taxon>Embryophyta</taxon>
        <taxon>Tracheophyta</taxon>
        <taxon>Spermatophyta</taxon>
        <taxon>Magnoliopsida</taxon>
        <taxon>eudicotyledons</taxon>
        <taxon>Gunneridae</taxon>
        <taxon>Pentapetalae</taxon>
        <taxon>rosids</taxon>
        <taxon>fabids</taxon>
        <taxon>Fabales</taxon>
        <taxon>Fabaceae</taxon>
        <taxon>Papilionoideae</taxon>
        <taxon>50 kb inversion clade</taxon>
        <taxon>NPAAA clade</taxon>
        <taxon>Hologalegina</taxon>
        <taxon>robinioid clade</taxon>
        <taxon>Loteae</taxon>
        <taxon>Lotus</taxon>
    </lineage>
</organism>